<dbReference type="VEuPathDB" id="FungiDB:HpaG805850"/>
<name>M4BHH4_HYAAE</name>
<proteinExistence type="predicted"/>
<organism evidence="2 3">
    <name type="scientific">Hyaloperonospora arabidopsidis (strain Emoy2)</name>
    <name type="common">Downy mildew agent</name>
    <name type="synonym">Peronospora arabidopsidis</name>
    <dbReference type="NCBI Taxonomy" id="559515"/>
    <lineage>
        <taxon>Eukaryota</taxon>
        <taxon>Sar</taxon>
        <taxon>Stramenopiles</taxon>
        <taxon>Oomycota</taxon>
        <taxon>Peronosporomycetes</taxon>
        <taxon>Peronosporales</taxon>
        <taxon>Peronosporaceae</taxon>
        <taxon>Hyaloperonospora</taxon>
    </lineage>
</organism>
<dbReference type="AlphaFoldDB" id="M4BHH4"/>
<reference evidence="3" key="1">
    <citation type="journal article" date="2010" name="Science">
        <title>Signatures of adaptation to obligate biotrophy in the Hyaloperonospora arabidopsidis genome.</title>
        <authorList>
            <person name="Baxter L."/>
            <person name="Tripathy S."/>
            <person name="Ishaque N."/>
            <person name="Boot N."/>
            <person name="Cabral A."/>
            <person name="Kemen E."/>
            <person name="Thines M."/>
            <person name="Ah-Fong A."/>
            <person name="Anderson R."/>
            <person name="Badejoko W."/>
            <person name="Bittner-Eddy P."/>
            <person name="Boore J.L."/>
            <person name="Chibucos M.C."/>
            <person name="Coates M."/>
            <person name="Dehal P."/>
            <person name="Delehaunty K."/>
            <person name="Dong S."/>
            <person name="Downton P."/>
            <person name="Dumas B."/>
            <person name="Fabro G."/>
            <person name="Fronick C."/>
            <person name="Fuerstenberg S.I."/>
            <person name="Fulton L."/>
            <person name="Gaulin E."/>
            <person name="Govers F."/>
            <person name="Hughes L."/>
            <person name="Humphray S."/>
            <person name="Jiang R.H."/>
            <person name="Judelson H."/>
            <person name="Kamoun S."/>
            <person name="Kyung K."/>
            <person name="Meijer H."/>
            <person name="Minx P."/>
            <person name="Morris P."/>
            <person name="Nelson J."/>
            <person name="Phuntumart V."/>
            <person name="Qutob D."/>
            <person name="Rehmany A."/>
            <person name="Rougon-Cardoso A."/>
            <person name="Ryden P."/>
            <person name="Torto-Alalibo T."/>
            <person name="Studholme D."/>
            <person name="Wang Y."/>
            <person name="Win J."/>
            <person name="Wood J."/>
            <person name="Clifton S.W."/>
            <person name="Rogers J."/>
            <person name="Van den Ackerveken G."/>
            <person name="Jones J.D."/>
            <person name="McDowell J.M."/>
            <person name="Beynon J."/>
            <person name="Tyler B.M."/>
        </authorList>
    </citation>
    <scope>NUCLEOTIDE SEQUENCE [LARGE SCALE GENOMIC DNA]</scope>
    <source>
        <strain evidence="3">Emoy2</strain>
    </source>
</reference>
<evidence type="ECO:0000313" key="3">
    <source>
        <dbReference type="Proteomes" id="UP000011713"/>
    </source>
</evidence>
<protein>
    <submittedName>
        <fullName evidence="2">Uncharacterized protein</fullName>
    </submittedName>
</protein>
<dbReference type="EMBL" id="JH598261">
    <property type="status" value="NOT_ANNOTATED_CDS"/>
    <property type="molecule type" value="Genomic_DNA"/>
</dbReference>
<dbReference type="HOGENOM" id="CLU_2404242_0_0_1"/>
<reference evidence="2" key="2">
    <citation type="submission" date="2015-06" db="UniProtKB">
        <authorList>
            <consortium name="EnsemblProtists"/>
        </authorList>
    </citation>
    <scope>IDENTIFICATION</scope>
    <source>
        <strain evidence="2">Emoy2</strain>
    </source>
</reference>
<evidence type="ECO:0000313" key="2">
    <source>
        <dbReference type="EnsemblProtists" id="HpaP805850"/>
    </source>
</evidence>
<keyword evidence="3" id="KW-1185">Reference proteome</keyword>
<dbReference type="EnsemblProtists" id="HpaT805850">
    <property type="protein sequence ID" value="HpaP805850"/>
    <property type="gene ID" value="HpaG805850"/>
</dbReference>
<dbReference type="InParanoid" id="M4BHH4"/>
<accession>M4BHH4</accession>
<feature type="region of interest" description="Disordered" evidence="1">
    <location>
        <begin position="1"/>
        <end position="34"/>
    </location>
</feature>
<evidence type="ECO:0000256" key="1">
    <source>
        <dbReference type="SAM" id="MobiDB-lite"/>
    </source>
</evidence>
<sequence length="93" mass="10444">MRAAQATDLQTTHPKRYGTPGTIHQKRPSTRHPDELGVPLARGSRHARCQALISTTTTSAMRPGTFNQSGQYRHPTTRVPMREIFPNCTIIYD</sequence>
<dbReference type="Proteomes" id="UP000011713">
    <property type="component" value="Unassembled WGS sequence"/>
</dbReference>